<keyword evidence="3" id="KW-0812">Transmembrane</keyword>
<dbReference type="InterPro" id="IPR051158">
    <property type="entry name" value="Metallophosphoesterase_sf"/>
</dbReference>
<dbReference type="AlphaFoldDB" id="A0A495Y2L3"/>
<evidence type="ECO:0000313" key="5">
    <source>
        <dbReference type="EMBL" id="RKT79534.1"/>
    </source>
</evidence>
<comment type="caution">
    <text evidence="5">The sequence shown here is derived from an EMBL/GenBank/DDBJ whole genome shotgun (WGS) entry which is preliminary data.</text>
</comment>
<dbReference type="GO" id="GO:0046872">
    <property type="term" value="F:metal ion binding"/>
    <property type="evidence" value="ECO:0007669"/>
    <property type="project" value="UniProtKB-KW"/>
</dbReference>
<proteinExistence type="predicted"/>
<dbReference type="Pfam" id="PF00149">
    <property type="entry name" value="Metallophos"/>
    <property type="match status" value="1"/>
</dbReference>
<keyword evidence="6" id="KW-1185">Reference proteome</keyword>
<dbReference type="InterPro" id="IPR029052">
    <property type="entry name" value="Metallo-depent_PP-like"/>
</dbReference>
<dbReference type="EMBL" id="RBXT01000001">
    <property type="protein sequence ID" value="RKT79534.1"/>
    <property type="molecule type" value="Genomic_DNA"/>
</dbReference>
<feature type="transmembrane region" description="Helical" evidence="3">
    <location>
        <begin position="66"/>
        <end position="95"/>
    </location>
</feature>
<dbReference type="CDD" id="cd07385">
    <property type="entry name" value="MPP_YkuE_C"/>
    <property type="match status" value="1"/>
</dbReference>
<dbReference type="OrthoDB" id="9780884at2"/>
<gene>
    <name evidence="5" type="ORF">DFJ68_3007</name>
</gene>
<keyword evidence="3" id="KW-1133">Transmembrane helix</keyword>
<feature type="transmembrane region" description="Helical" evidence="3">
    <location>
        <begin position="107"/>
        <end position="127"/>
    </location>
</feature>
<accession>A0A495Y2L3</accession>
<evidence type="ECO:0000256" key="2">
    <source>
        <dbReference type="ARBA" id="ARBA00022801"/>
    </source>
</evidence>
<evidence type="ECO:0000256" key="1">
    <source>
        <dbReference type="ARBA" id="ARBA00022723"/>
    </source>
</evidence>
<dbReference type="RefSeq" id="WP_121034422.1">
    <property type="nucleotide sequence ID" value="NZ_RBXT01000001.1"/>
</dbReference>
<feature type="domain" description="Calcineurin-like phosphoesterase" evidence="4">
    <location>
        <begin position="152"/>
        <end position="318"/>
    </location>
</feature>
<reference evidence="5 6" key="1">
    <citation type="submission" date="2018-10" db="EMBL/GenBank/DDBJ databases">
        <title>Sequencing the genomes of 1000 actinobacteria strains.</title>
        <authorList>
            <person name="Klenk H.-P."/>
        </authorList>
    </citation>
    <scope>NUCLEOTIDE SEQUENCE [LARGE SCALE GENOMIC DNA]</scope>
    <source>
        <strain evidence="5 6">DSM 44267</strain>
    </source>
</reference>
<evidence type="ECO:0000259" key="4">
    <source>
        <dbReference type="Pfam" id="PF00149"/>
    </source>
</evidence>
<protein>
    <recommendedName>
        <fullName evidence="4">Calcineurin-like phosphoesterase domain-containing protein</fullName>
    </recommendedName>
</protein>
<dbReference type="GO" id="GO:0016020">
    <property type="term" value="C:membrane"/>
    <property type="evidence" value="ECO:0007669"/>
    <property type="project" value="GOC"/>
</dbReference>
<dbReference type="GO" id="GO:0008758">
    <property type="term" value="F:UDP-2,3-diacylglucosamine hydrolase activity"/>
    <property type="evidence" value="ECO:0007669"/>
    <property type="project" value="TreeGrafter"/>
</dbReference>
<dbReference type="SUPFAM" id="SSF56300">
    <property type="entry name" value="Metallo-dependent phosphatases"/>
    <property type="match status" value="1"/>
</dbReference>
<name>A0A495Y2L3_9MICO</name>
<evidence type="ECO:0000313" key="6">
    <source>
        <dbReference type="Proteomes" id="UP000278440"/>
    </source>
</evidence>
<feature type="transmembrane region" description="Helical" evidence="3">
    <location>
        <begin position="6"/>
        <end position="24"/>
    </location>
</feature>
<dbReference type="Proteomes" id="UP000278440">
    <property type="component" value="Unassembled WGS sequence"/>
</dbReference>
<feature type="transmembrane region" description="Helical" evidence="3">
    <location>
        <begin position="36"/>
        <end position="54"/>
    </location>
</feature>
<keyword evidence="2" id="KW-0378">Hydrolase</keyword>
<dbReference type="PANTHER" id="PTHR31302:SF31">
    <property type="entry name" value="PHOSPHODIESTERASE YAEI"/>
    <property type="match status" value="1"/>
</dbReference>
<keyword evidence="3" id="KW-0472">Membrane</keyword>
<dbReference type="InterPro" id="IPR004843">
    <property type="entry name" value="Calcineurin-like_PHP"/>
</dbReference>
<dbReference type="PANTHER" id="PTHR31302">
    <property type="entry name" value="TRANSMEMBRANE PROTEIN WITH METALLOPHOSPHOESTERASE DOMAIN-RELATED"/>
    <property type="match status" value="1"/>
</dbReference>
<organism evidence="5 6">
    <name type="scientific">Terracoccus luteus</name>
    <dbReference type="NCBI Taxonomy" id="53356"/>
    <lineage>
        <taxon>Bacteria</taxon>
        <taxon>Bacillati</taxon>
        <taxon>Actinomycetota</taxon>
        <taxon>Actinomycetes</taxon>
        <taxon>Micrococcales</taxon>
        <taxon>Intrasporangiaceae</taxon>
        <taxon>Terracoccus</taxon>
    </lineage>
</organism>
<dbReference type="Gene3D" id="3.60.21.10">
    <property type="match status" value="1"/>
</dbReference>
<sequence length="384" mass="40947">MSIFVLVVAVALALLSLLLYRRLAVAPRWPDAVRRGVALTLALGWVALLLAFAMQSGVIDPRPARWVAWAGMTWLALAWYLLLGSVVLGIGALALRRAHRPQARLRLLRFGTPVVVVAALATTGYGVSEAATPSVNVAMLTSPRVPEGLDRLRIALVTDLHVGPVRDRAFTQSVVDRVNEAHPDIVLLGGDLVDGKVEQVADAIAPIAGLEAPLGVYAVSGNHEFISGEADAWMRQWETLGVTVLRNRGTVVARDGSELHLAGVNDLTATGADATDVDAALAGTTADDFTILLAHQPLTAERVQGRGVDLQLSGHTHGGQLWPFRYFVPLQQPMVDGAGLVGDVPVFTSRGAGAWGPPERVLAPPEIPVITLRNGERQVLERLD</sequence>
<dbReference type="GO" id="GO:0009245">
    <property type="term" value="P:lipid A biosynthetic process"/>
    <property type="evidence" value="ECO:0007669"/>
    <property type="project" value="TreeGrafter"/>
</dbReference>
<keyword evidence="1" id="KW-0479">Metal-binding</keyword>
<evidence type="ECO:0000256" key="3">
    <source>
        <dbReference type="SAM" id="Phobius"/>
    </source>
</evidence>